<evidence type="ECO:0000313" key="3">
    <source>
        <dbReference type="Proteomes" id="UP000281128"/>
    </source>
</evidence>
<evidence type="ECO:0000259" key="1">
    <source>
        <dbReference type="SMART" id="SM00953"/>
    </source>
</evidence>
<dbReference type="OrthoDB" id="648213at2"/>
<proteinExistence type="predicted"/>
<dbReference type="Proteomes" id="UP000281128">
    <property type="component" value="Unassembled WGS sequence"/>
</dbReference>
<keyword evidence="3" id="KW-1185">Reference proteome</keyword>
<protein>
    <submittedName>
        <fullName evidence="2">RES domain-containing protein</fullName>
    </submittedName>
</protein>
<comment type="caution">
    <text evidence="2">The sequence shown here is derived from an EMBL/GenBank/DDBJ whole genome shotgun (WGS) entry which is preliminary data.</text>
</comment>
<dbReference type="EMBL" id="RAPE01000003">
    <property type="protein sequence ID" value="RKF14060.1"/>
    <property type="molecule type" value="Genomic_DNA"/>
</dbReference>
<dbReference type="SMART" id="SM00953">
    <property type="entry name" value="RES"/>
    <property type="match status" value="1"/>
</dbReference>
<accession>A0A3A8ATR9</accession>
<gene>
    <name evidence="2" type="ORF">D6850_12885</name>
</gene>
<dbReference type="InterPro" id="IPR014914">
    <property type="entry name" value="RES_dom"/>
</dbReference>
<feature type="domain" description="RES" evidence="1">
    <location>
        <begin position="171"/>
        <end position="326"/>
    </location>
</feature>
<reference evidence="2 3" key="1">
    <citation type="submission" date="2018-09" db="EMBL/GenBank/DDBJ databases">
        <title>Roseovarius spongiae sp. nov., isolated from a marine sponge.</title>
        <authorList>
            <person name="Zhuang L."/>
            <person name="Luo L."/>
        </authorList>
    </citation>
    <scope>NUCLEOTIDE SEQUENCE [LARGE SCALE GENOMIC DNA]</scope>
    <source>
        <strain evidence="2 3">HN-E21</strain>
    </source>
</reference>
<name>A0A3A8ATR9_9RHOB</name>
<dbReference type="Pfam" id="PF08808">
    <property type="entry name" value="RES"/>
    <property type="match status" value="1"/>
</dbReference>
<dbReference type="AlphaFoldDB" id="A0A3A8ATR9"/>
<evidence type="ECO:0000313" key="2">
    <source>
        <dbReference type="EMBL" id="RKF14060.1"/>
    </source>
</evidence>
<organism evidence="2 3">
    <name type="scientific">Roseovarius spongiae</name>
    <dbReference type="NCBI Taxonomy" id="2320272"/>
    <lineage>
        <taxon>Bacteria</taxon>
        <taxon>Pseudomonadati</taxon>
        <taxon>Pseudomonadota</taxon>
        <taxon>Alphaproteobacteria</taxon>
        <taxon>Rhodobacterales</taxon>
        <taxon>Roseobacteraceae</taxon>
        <taxon>Roseovarius</taxon>
    </lineage>
</organism>
<sequence length="341" mass="38435">MVMLCCGNCFGDIGLRDILPSHSSKQGKCDYCGSDGMDLVEPAKLFDLFSTVTNIYAEAEDGQELVHWFREDWAMFQHSRMDNFRAKDLLAEILNDAEALRKRYRPSDRFKSNRLERWKQLSEELRSRNRYFPEVEIEFERLAELLKFLRAPDFSDKWYRARINAGSAPYSIENMGAPPIGVASHGRANPPGIPYLYVGSTPETSIAEIRPHTGETATVAEFEIAAKNLALVDLREPKKLISPFSLGDEDTIGALRGDIDFLERLGNELTRPVRPQAAAVEYVPSQYLCEFIKRSGWDGVLYSSSVSEGVNLAVFDPAKAAPKGVTVWRVDKVTVEVTREN</sequence>